<dbReference type="Gene3D" id="2.40.70.10">
    <property type="entry name" value="Acid Proteases"/>
    <property type="match status" value="1"/>
</dbReference>
<dbReference type="InterPro" id="IPR021109">
    <property type="entry name" value="Peptidase_aspartic_dom_sf"/>
</dbReference>
<organism evidence="4 5">
    <name type="scientific">Cercophora samala</name>
    <dbReference type="NCBI Taxonomy" id="330535"/>
    <lineage>
        <taxon>Eukaryota</taxon>
        <taxon>Fungi</taxon>
        <taxon>Dikarya</taxon>
        <taxon>Ascomycota</taxon>
        <taxon>Pezizomycotina</taxon>
        <taxon>Sordariomycetes</taxon>
        <taxon>Sordariomycetidae</taxon>
        <taxon>Sordariales</taxon>
        <taxon>Lasiosphaeriaceae</taxon>
        <taxon>Cercophora</taxon>
    </lineage>
</organism>
<gene>
    <name evidence="4" type="ORF">QBC41DRAFT_332201</name>
</gene>
<evidence type="ECO:0000256" key="2">
    <source>
        <dbReference type="SAM" id="Phobius"/>
    </source>
</evidence>
<feature type="region of interest" description="Disordered" evidence="1">
    <location>
        <begin position="581"/>
        <end position="618"/>
    </location>
</feature>
<feature type="transmembrane region" description="Helical" evidence="2">
    <location>
        <begin position="535"/>
        <end position="558"/>
    </location>
</feature>
<accession>A0AA40CYW4</accession>
<dbReference type="SUPFAM" id="SSF50630">
    <property type="entry name" value="Acid proteases"/>
    <property type="match status" value="1"/>
</dbReference>
<name>A0AA40CYW4_9PEZI</name>
<feature type="chain" id="PRO_5041444714" evidence="3">
    <location>
        <begin position="25"/>
        <end position="618"/>
    </location>
</feature>
<keyword evidence="5" id="KW-1185">Reference proteome</keyword>
<protein>
    <submittedName>
        <fullName evidence="4">Uncharacterized protein</fullName>
    </submittedName>
</protein>
<dbReference type="EMBL" id="JAULSY010000220">
    <property type="protein sequence ID" value="KAK0654338.1"/>
    <property type="molecule type" value="Genomic_DNA"/>
</dbReference>
<feature type="compositionally biased region" description="Low complexity" evidence="1">
    <location>
        <begin position="581"/>
        <end position="600"/>
    </location>
</feature>
<evidence type="ECO:0000313" key="4">
    <source>
        <dbReference type="EMBL" id="KAK0654338.1"/>
    </source>
</evidence>
<evidence type="ECO:0000256" key="1">
    <source>
        <dbReference type="SAM" id="MobiDB-lite"/>
    </source>
</evidence>
<proteinExistence type="predicted"/>
<keyword evidence="2" id="KW-0812">Transmembrane</keyword>
<feature type="signal peptide" evidence="3">
    <location>
        <begin position="1"/>
        <end position="24"/>
    </location>
</feature>
<evidence type="ECO:0000313" key="5">
    <source>
        <dbReference type="Proteomes" id="UP001174997"/>
    </source>
</evidence>
<keyword evidence="2" id="KW-1133">Transmembrane helix</keyword>
<reference evidence="4" key="1">
    <citation type="submission" date="2023-06" db="EMBL/GenBank/DDBJ databases">
        <title>Genome-scale phylogeny and comparative genomics of the fungal order Sordariales.</title>
        <authorList>
            <consortium name="Lawrence Berkeley National Laboratory"/>
            <person name="Hensen N."/>
            <person name="Bonometti L."/>
            <person name="Westerberg I."/>
            <person name="Brannstrom I.O."/>
            <person name="Guillou S."/>
            <person name="Cros-Aarteil S."/>
            <person name="Calhoun S."/>
            <person name="Haridas S."/>
            <person name="Kuo A."/>
            <person name="Mondo S."/>
            <person name="Pangilinan J."/>
            <person name="Riley R."/>
            <person name="Labutti K."/>
            <person name="Andreopoulos B."/>
            <person name="Lipzen A."/>
            <person name="Chen C."/>
            <person name="Yanf M."/>
            <person name="Daum C."/>
            <person name="Ng V."/>
            <person name="Clum A."/>
            <person name="Steindorff A."/>
            <person name="Ohm R."/>
            <person name="Martin F."/>
            <person name="Silar P."/>
            <person name="Natvig D."/>
            <person name="Lalanne C."/>
            <person name="Gautier V."/>
            <person name="Ament-Velasquez S.L."/>
            <person name="Kruys A."/>
            <person name="Hutchinson M.I."/>
            <person name="Powell A.J."/>
            <person name="Barry K."/>
            <person name="Miller A.N."/>
            <person name="Grigoriev I.V."/>
            <person name="Debuchy R."/>
            <person name="Gladieux P."/>
            <person name="Thoren M.H."/>
            <person name="Johannesson H."/>
        </authorList>
    </citation>
    <scope>NUCLEOTIDE SEQUENCE</scope>
    <source>
        <strain evidence="4">CBS 307.81</strain>
    </source>
</reference>
<comment type="caution">
    <text evidence="4">The sequence shown here is derived from an EMBL/GenBank/DDBJ whole genome shotgun (WGS) entry which is preliminary data.</text>
</comment>
<dbReference type="AlphaFoldDB" id="A0AA40CYW4"/>
<evidence type="ECO:0000256" key="3">
    <source>
        <dbReference type="SAM" id="SignalP"/>
    </source>
</evidence>
<dbReference type="Proteomes" id="UP001174997">
    <property type="component" value="Unassembled WGS sequence"/>
</dbReference>
<keyword evidence="3" id="KW-0732">Signal</keyword>
<keyword evidence="2" id="KW-0472">Membrane</keyword>
<sequence length="618" mass="69461">MLFRNLQAIRLPVALLALVRSGCCQDTTSDAELPVEKLQWTAPHKEFTAHFLENSNGPWEQLSSLLGTYDSSNITKDQRILPMYPSPWTNISSIWWTRVIDYRQREDAYRAKKYGGPFFPSTWDPSFSSGAWLPDWDISLPYGNDNFTEFLHVKTPLVALDHSLLYLEAEIAFQFTHGDMLALAPPDEPDSRSVIQQVKDAGRIGSNSFGLHVGRPDWKLPSKMILGGYDNNRIQGDFLMFDLLDEPEFVHQGYLPRLYLSDVRLGTHKVKEFPFHWATADDFNRTIMGEISETSRMTNLSLLQRPRPASPETRQFFEVTGHIPGAALVVPDPTIPFMYLPPGTCDNAAKDLPIRWDDRLKLWLWETSDPKYQRLMKSTAYLGFTLQNAFSPESVEVKSITIQVPLWLLDIEMDTMINGRDKILRYFPCKSAEAMEGYYKLGRAFLQSAFLGVNYDDNLFYLAQTLGPDLDDSEERLRSFRPDKQVHYGNHERSGHWIWWWASHWNRDDVSGSSAGSSGSTSNSGSSSENGQKTVVALSVGLVAGCLVIIAVGSWLFVRHKRGKQRAGAAGLELPGRVPARAGAAASRPAAAAPANARVPTLPVYKEQPDDAPPAYKP</sequence>